<dbReference type="SMART" id="SM00465">
    <property type="entry name" value="GIYc"/>
    <property type="match status" value="1"/>
</dbReference>
<dbReference type="Proteomes" id="UP000095390">
    <property type="component" value="Unassembled WGS sequence"/>
</dbReference>
<name>A0A174DGT4_9FIRM</name>
<dbReference type="InterPro" id="IPR000305">
    <property type="entry name" value="GIY-YIG_endonuc"/>
</dbReference>
<dbReference type="Proteomes" id="UP000286561">
    <property type="component" value="Unassembled WGS sequence"/>
</dbReference>
<evidence type="ECO:0000313" key="3">
    <source>
        <dbReference type="EMBL" id="CUN16596.1"/>
    </source>
</evidence>
<dbReference type="Proteomes" id="UP000284621">
    <property type="component" value="Unassembled WGS sequence"/>
</dbReference>
<evidence type="ECO:0000313" key="5">
    <source>
        <dbReference type="EMBL" id="RGZ80147.1"/>
    </source>
</evidence>
<dbReference type="CDD" id="cd10456">
    <property type="entry name" value="GIY-YIG_UPF0213"/>
    <property type="match status" value="1"/>
</dbReference>
<organism evidence="4 9">
    <name type="scientific">Anaerobutyricum hallii</name>
    <dbReference type="NCBI Taxonomy" id="39488"/>
    <lineage>
        <taxon>Bacteria</taxon>
        <taxon>Bacillati</taxon>
        <taxon>Bacillota</taxon>
        <taxon>Clostridia</taxon>
        <taxon>Lachnospirales</taxon>
        <taxon>Lachnospiraceae</taxon>
        <taxon>Anaerobutyricum</taxon>
    </lineage>
</organism>
<evidence type="ECO:0000313" key="4">
    <source>
        <dbReference type="EMBL" id="CUO23345.1"/>
    </source>
</evidence>
<keyword evidence="11" id="KW-1185">Reference proteome</keyword>
<dbReference type="EMBL" id="QRNJ01000001">
    <property type="protein sequence ID" value="RHK42370.1"/>
    <property type="molecule type" value="Genomic_DNA"/>
</dbReference>
<evidence type="ECO:0000313" key="6">
    <source>
        <dbReference type="EMBL" id="RHC67388.1"/>
    </source>
</evidence>
<evidence type="ECO:0000313" key="12">
    <source>
        <dbReference type="Proteomes" id="UP000286561"/>
    </source>
</evidence>
<dbReference type="EMBL" id="QSEP01000093">
    <property type="protein sequence ID" value="RGZ80147.1"/>
    <property type="molecule type" value="Genomic_DNA"/>
</dbReference>
<evidence type="ECO:0000313" key="7">
    <source>
        <dbReference type="EMBL" id="RHK42370.1"/>
    </source>
</evidence>
<dbReference type="AlphaFoldDB" id="A0A174DGT4"/>
<dbReference type="Gene3D" id="3.40.1440.10">
    <property type="entry name" value="GIY-YIG endonuclease"/>
    <property type="match status" value="1"/>
</dbReference>
<comment type="similarity">
    <text evidence="1">Belongs to the UPF0213 family.</text>
</comment>
<dbReference type="InterPro" id="IPR050190">
    <property type="entry name" value="UPF0213_domain"/>
</dbReference>
<dbReference type="SUPFAM" id="SSF82771">
    <property type="entry name" value="GIY-YIG endonuclease"/>
    <property type="match status" value="1"/>
</dbReference>
<dbReference type="RefSeq" id="WP_022170350.1">
    <property type="nucleotide sequence ID" value="NZ_BLYK01000015.1"/>
</dbReference>
<dbReference type="PROSITE" id="PS50164">
    <property type="entry name" value="GIY_YIG"/>
    <property type="match status" value="1"/>
</dbReference>
<dbReference type="OrthoDB" id="9807770at2"/>
<dbReference type="InterPro" id="IPR035901">
    <property type="entry name" value="GIY-YIG_endonuc_sf"/>
</dbReference>
<reference evidence="8 9" key="1">
    <citation type="submission" date="2015-09" db="EMBL/GenBank/DDBJ databases">
        <authorList>
            <consortium name="Pathogen Informatics"/>
        </authorList>
    </citation>
    <scope>NUCLEOTIDE SEQUENCE [LARGE SCALE GENOMIC DNA]</scope>
    <source>
        <strain evidence="4 9">2789STDY5834835</strain>
        <strain evidence="3 8">2789STDY5834966</strain>
    </source>
</reference>
<proteinExistence type="inferred from homology"/>
<evidence type="ECO:0000259" key="2">
    <source>
        <dbReference type="PROSITE" id="PS50164"/>
    </source>
</evidence>
<dbReference type="EMBL" id="CYZL01000010">
    <property type="protein sequence ID" value="CUO23345.1"/>
    <property type="molecule type" value="Genomic_DNA"/>
</dbReference>
<dbReference type="EMBL" id="CYYC01000041">
    <property type="protein sequence ID" value="CUN16596.1"/>
    <property type="molecule type" value="Genomic_DNA"/>
</dbReference>
<reference evidence="10 11" key="2">
    <citation type="submission" date="2018-08" db="EMBL/GenBank/DDBJ databases">
        <title>A genome reference for cultivated species of the human gut microbiota.</title>
        <authorList>
            <person name="Zou Y."/>
            <person name="Xue W."/>
            <person name="Luo G."/>
        </authorList>
    </citation>
    <scope>NUCLEOTIDE SEQUENCE [LARGE SCALE GENOMIC DNA]</scope>
    <source>
        <strain evidence="7 10">AF45-14BH</strain>
        <strain evidence="6 11">AM34-3LB</strain>
        <strain evidence="5 12">AM48-23BH</strain>
    </source>
</reference>
<feature type="domain" description="GIY-YIG" evidence="2">
    <location>
        <begin position="11"/>
        <end position="86"/>
    </location>
</feature>
<sequence length="95" mass="11347">MKETDKQNQHQGNYTYIVKCSDETLYTGWTNNLKKRLEAHNSGKGAKYTKNRRPVELVYFEEYDTKQEAMKREYAIKQLSRQKKLALIRSHQSIF</sequence>
<protein>
    <submittedName>
        <fullName evidence="5">GIY-YIG nuclease family protein</fullName>
    </submittedName>
    <submittedName>
        <fullName evidence="4">GIY-YIG nuclease superfamily protein</fullName>
    </submittedName>
</protein>
<dbReference type="PANTHER" id="PTHR34477">
    <property type="entry name" value="UPF0213 PROTEIN YHBQ"/>
    <property type="match status" value="1"/>
</dbReference>
<evidence type="ECO:0000313" key="9">
    <source>
        <dbReference type="Proteomes" id="UP000095679"/>
    </source>
</evidence>
<evidence type="ECO:0000313" key="10">
    <source>
        <dbReference type="Proteomes" id="UP000283497"/>
    </source>
</evidence>
<accession>A0A174DGT4</accession>
<dbReference type="Proteomes" id="UP000283497">
    <property type="component" value="Unassembled WGS sequence"/>
</dbReference>
<gene>
    <name evidence="7" type="ORF">DW068_00495</name>
    <name evidence="6" type="ORF">DW833_01725</name>
    <name evidence="5" type="ORF">DW972_11805</name>
    <name evidence="4" type="ORF">ERS852450_01421</name>
    <name evidence="3" type="ORF">ERS852578_02601</name>
</gene>
<dbReference type="Proteomes" id="UP000095679">
    <property type="component" value="Unassembled WGS sequence"/>
</dbReference>
<evidence type="ECO:0000313" key="11">
    <source>
        <dbReference type="Proteomes" id="UP000284621"/>
    </source>
</evidence>
<evidence type="ECO:0000256" key="1">
    <source>
        <dbReference type="ARBA" id="ARBA00007435"/>
    </source>
</evidence>
<dbReference type="Pfam" id="PF01541">
    <property type="entry name" value="GIY-YIG"/>
    <property type="match status" value="1"/>
</dbReference>
<dbReference type="PANTHER" id="PTHR34477:SF1">
    <property type="entry name" value="UPF0213 PROTEIN YHBQ"/>
    <property type="match status" value="1"/>
</dbReference>
<dbReference type="EMBL" id="QSID01000002">
    <property type="protein sequence ID" value="RHC67388.1"/>
    <property type="molecule type" value="Genomic_DNA"/>
</dbReference>
<evidence type="ECO:0000313" key="8">
    <source>
        <dbReference type="Proteomes" id="UP000095390"/>
    </source>
</evidence>